<feature type="transmembrane region" description="Helical" evidence="7">
    <location>
        <begin position="235"/>
        <end position="256"/>
    </location>
</feature>
<evidence type="ECO:0000313" key="9">
    <source>
        <dbReference type="Proteomes" id="UP000189935"/>
    </source>
</evidence>
<feature type="transmembrane region" description="Helical" evidence="7">
    <location>
        <begin position="423"/>
        <end position="444"/>
    </location>
</feature>
<feature type="transmembrane region" description="Helical" evidence="7">
    <location>
        <begin position="395"/>
        <end position="416"/>
    </location>
</feature>
<keyword evidence="2" id="KW-1003">Cell membrane</keyword>
<gene>
    <name evidence="8" type="ORF">SAMN05444159_0628</name>
</gene>
<feature type="transmembrane region" description="Helical" evidence="7">
    <location>
        <begin position="178"/>
        <end position="196"/>
    </location>
</feature>
<evidence type="ECO:0000256" key="4">
    <source>
        <dbReference type="ARBA" id="ARBA00022989"/>
    </source>
</evidence>
<feature type="transmembrane region" description="Helical" evidence="7">
    <location>
        <begin position="301"/>
        <end position="326"/>
    </location>
</feature>
<feature type="transmembrane region" description="Helical" evidence="7">
    <location>
        <begin position="150"/>
        <end position="172"/>
    </location>
</feature>
<protein>
    <submittedName>
        <fullName evidence="8">Membrane protein involved in the export of O-antigen and teichoic acid</fullName>
    </submittedName>
</protein>
<dbReference type="InterPro" id="IPR011009">
    <property type="entry name" value="Kinase-like_dom_sf"/>
</dbReference>
<dbReference type="SUPFAM" id="SSF56112">
    <property type="entry name" value="Protein kinase-like (PK-like)"/>
    <property type="match status" value="1"/>
</dbReference>
<dbReference type="InterPro" id="IPR050833">
    <property type="entry name" value="Poly_Biosynth_Transport"/>
</dbReference>
<evidence type="ECO:0000256" key="2">
    <source>
        <dbReference type="ARBA" id="ARBA00022475"/>
    </source>
</evidence>
<dbReference type="PANTHER" id="PTHR30250:SF11">
    <property type="entry name" value="O-ANTIGEN TRANSPORTER-RELATED"/>
    <property type="match status" value="1"/>
</dbReference>
<evidence type="ECO:0000256" key="3">
    <source>
        <dbReference type="ARBA" id="ARBA00022692"/>
    </source>
</evidence>
<dbReference type="EMBL" id="LT670844">
    <property type="protein sequence ID" value="SHJ44214.1"/>
    <property type="molecule type" value="Genomic_DNA"/>
</dbReference>
<feature type="transmembrane region" description="Helical" evidence="7">
    <location>
        <begin position="277"/>
        <end position="295"/>
    </location>
</feature>
<keyword evidence="4 7" id="KW-1133">Transmembrane helix</keyword>
<proteinExistence type="predicted"/>
<evidence type="ECO:0000256" key="7">
    <source>
        <dbReference type="SAM" id="Phobius"/>
    </source>
</evidence>
<keyword evidence="3 7" id="KW-0812">Transmembrane</keyword>
<dbReference type="AlphaFoldDB" id="A0A1M6JC79"/>
<feature type="transmembrane region" description="Helical" evidence="7">
    <location>
        <begin position="357"/>
        <end position="375"/>
    </location>
</feature>
<dbReference type="PANTHER" id="PTHR30250">
    <property type="entry name" value="PST FAMILY PREDICTED COLANIC ACID TRANSPORTER"/>
    <property type="match status" value="1"/>
</dbReference>
<name>A0A1M6JC79_9BRAD</name>
<organism evidence="8 9">
    <name type="scientific">Bradyrhizobium lablabi</name>
    <dbReference type="NCBI Taxonomy" id="722472"/>
    <lineage>
        <taxon>Bacteria</taxon>
        <taxon>Pseudomonadati</taxon>
        <taxon>Pseudomonadota</taxon>
        <taxon>Alphaproteobacteria</taxon>
        <taxon>Hyphomicrobiales</taxon>
        <taxon>Nitrobacteraceae</taxon>
        <taxon>Bradyrhizobium</taxon>
    </lineage>
</organism>
<feature type="region of interest" description="Disordered" evidence="6">
    <location>
        <begin position="19"/>
        <end position="50"/>
    </location>
</feature>
<evidence type="ECO:0000256" key="6">
    <source>
        <dbReference type="SAM" id="MobiDB-lite"/>
    </source>
</evidence>
<evidence type="ECO:0000256" key="5">
    <source>
        <dbReference type="ARBA" id="ARBA00023136"/>
    </source>
</evidence>
<feature type="transmembrane region" description="Helical" evidence="7">
    <location>
        <begin position="208"/>
        <end position="229"/>
    </location>
</feature>
<comment type="subcellular location">
    <subcellularLocation>
        <location evidence="1">Cell membrane</location>
        <topology evidence="1">Multi-pass membrane protein</topology>
    </subcellularLocation>
</comment>
<sequence>MHRNGNPWTARRTIAVSLSHSHDGESRRPPLTPNVVGFDRAPHGTGETLGGKEERWTTLSLLRTAWGTWGTHALALADQAVVSAASFLTTVVIARWTIPNELGLYSIGISLLVSSLSIQESLISLPYTIQQHRARGTPAEHAGSSLTHSALLSALGIVILLVIALALSATGADPRLRAMTWTLAGVLPFAFLREFGRKFSLAHLHTGQALILDSAVATIQLAGLCWIGWVGRMSGATACAALGFACASTSIVWLCFSRGKFAFRWTQVLTTARQSWGLGRWLFAGQITVSVQGYITYWLLALVVGTTATGVFAACMSVVLFANPVITGMNNIMTPRAVFALKEGGGALLRRQMVREGLLLGVVMTSFCFVVLFIGDDVMRLLYRGKEYEGQGHTVAVLAVALLASAVGTPASIALASLERARAIVWAGSIGAVITGLLVWLLMVEWGLVGAAYGFLAGNVAGSVGRWVAFLTLVPQCNPKPDPMQIGSDSNSAMAVRVIQQFTRSSIDRGWVVEQLDEGGQAIVYAVTSPNQQPVWQAYRSLVIKLYKPSAAPNVEVVRTQLDALSRLHAAVDGLTINGWKISSPAPLYLCESPLALVMTMVPGRKLDLCLDTGENVTSEVLESASRAFVAAMNRYWSIDSNVHGDLSLNNVLCGIVARDLSFVDLGAHEHCLFRDDVPKRWYPASHDLAYMLYGTGITVKATIGHPGALLRRQMFTHGVLRTFIETIKPLEEKQRSLDEIEACARAHLKRLAASWSLRGLWYVLIKYIASRRIDTMVGRLKAEFDDPLCPHKRFG</sequence>
<dbReference type="GO" id="GO:0005886">
    <property type="term" value="C:plasma membrane"/>
    <property type="evidence" value="ECO:0007669"/>
    <property type="project" value="UniProtKB-SubCell"/>
</dbReference>
<dbReference type="Proteomes" id="UP000189935">
    <property type="component" value="Chromosome I"/>
</dbReference>
<evidence type="ECO:0000256" key="1">
    <source>
        <dbReference type="ARBA" id="ARBA00004651"/>
    </source>
</evidence>
<reference evidence="8 9" key="1">
    <citation type="submission" date="2016-11" db="EMBL/GenBank/DDBJ databases">
        <authorList>
            <person name="Jaros S."/>
            <person name="Januszkiewicz K."/>
            <person name="Wedrychowicz H."/>
        </authorList>
    </citation>
    <scope>NUCLEOTIDE SEQUENCE [LARGE SCALE GENOMIC DNA]</scope>
    <source>
        <strain evidence="8 9">GAS499</strain>
    </source>
</reference>
<evidence type="ECO:0000313" key="8">
    <source>
        <dbReference type="EMBL" id="SHJ44214.1"/>
    </source>
</evidence>
<keyword evidence="5 7" id="KW-0472">Membrane</keyword>
<accession>A0A1M6JC79</accession>